<feature type="domain" description="FecR protein" evidence="2">
    <location>
        <begin position="205"/>
        <end position="257"/>
    </location>
</feature>
<proteinExistence type="predicted"/>
<dbReference type="KEGG" id="ruv:EC9_26570"/>
<reference evidence="3 4" key="1">
    <citation type="submission" date="2019-02" db="EMBL/GenBank/DDBJ databases">
        <title>Deep-cultivation of Planctomycetes and their phenomic and genomic characterization uncovers novel biology.</title>
        <authorList>
            <person name="Wiegand S."/>
            <person name="Jogler M."/>
            <person name="Boedeker C."/>
            <person name="Pinto D."/>
            <person name="Vollmers J."/>
            <person name="Rivas-Marin E."/>
            <person name="Kohn T."/>
            <person name="Peeters S.H."/>
            <person name="Heuer A."/>
            <person name="Rast P."/>
            <person name="Oberbeckmann S."/>
            <person name="Bunk B."/>
            <person name="Jeske O."/>
            <person name="Meyerdierks A."/>
            <person name="Storesund J.E."/>
            <person name="Kallscheuer N."/>
            <person name="Luecker S."/>
            <person name="Lage O.M."/>
            <person name="Pohl T."/>
            <person name="Merkel B.J."/>
            <person name="Hornburger P."/>
            <person name="Mueller R.-W."/>
            <person name="Bruemmer F."/>
            <person name="Labrenz M."/>
            <person name="Spormann A.M."/>
            <person name="Op den Camp H."/>
            <person name="Overmann J."/>
            <person name="Amann R."/>
            <person name="Jetten M.S.M."/>
            <person name="Mascher T."/>
            <person name="Medema M.H."/>
            <person name="Devos D.P."/>
            <person name="Kaster A.-K."/>
            <person name="Ovreas L."/>
            <person name="Rohde M."/>
            <person name="Galperin M.Y."/>
            <person name="Jogler C."/>
        </authorList>
    </citation>
    <scope>NUCLEOTIDE SEQUENCE [LARGE SCALE GENOMIC DNA]</scope>
    <source>
        <strain evidence="3 4">EC9</strain>
    </source>
</reference>
<dbReference type="InterPro" id="IPR006860">
    <property type="entry name" value="FecR"/>
</dbReference>
<keyword evidence="1" id="KW-0472">Membrane</keyword>
<dbReference type="RefSeq" id="WP_145345710.1">
    <property type="nucleotide sequence ID" value="NZ_CP036261.1"/>
</dbReference>
<protein>
    <submittedName>
        <fullName evidence="3">FecR protein</fullName>
    </submittedName>
</protein>
<evidence type="ECO:0000259" key="2">
    <source>
        <dbReference type="Pfam" id="PF04773"/>
    </source>
</evidence>
<dbReference type="Pfam" id="PF04773">
    <property type="entry name" value="FecR"/>
    <property type="match status" value="1"/>
</dbReference>
<keyword evidence="1" id="KW-0812">Transmembrane</keyword>
<dbReference type="AlphaFoldDB" id="A0A517M0T4"/>
<gene>
    <name evidence="3" type="ORF">EC9_26570</name>
</gene>
<organism evidence="3 4">
    <name type="scientific">Rosistilla ulvae</name>
    <dbReference type="NCBI Taxonomy" id="1930277"/>
    <lineage>
        <taxon>Bacteria</taxon>
        <taxon>Pseudomonadati</taxon>
        <taxon>Planctomycetota</taxon>
        <taxon>Planctomycetia</taxon>
        <taxon>Pirellulales</taxon>
        <taxon>Pirellulaceae</taxon>
        <taxon>Rosistilla</taxon>
    </lineage>
</organism>
<dbReference type="InterPro" id="IPR012373">
    <property type="entry name" value="Ferrdict_sens_TM"/>
</dbReference>
<evidence type="ECO:0000313" key="3">
    <source>
        <dbReference type="EMBL" id="QDS88466.1"/>
    </source>
</evidence>
<name>A0A517M0T4_9BACT</name>
<keyword evidence="1" id="KW-1133">Transmembrane helix</keyword>
<dbReference type="PANTHER" id="PTHR30273:SF2">
    <property type="entry name" value="PROTEIN FECR"/>
    <property type="match status" value="1"/>
</dbReference>
<dbReference type="PANTHER" id="PTHR30273">
    <property type="entry name" value="PERIPLASMIC SIGNAL SENSOR AND SIGMA FACTOR ACTIVATOR FECR-RELATED"/>
    <property type="match status" value="1"/>
</dbReference>
<dbReference type="EMBL" id="CP036261">
    <property type="protein sequence ID" value="QDS88466.1"/>
    <property type="molecule type" value="Genomic_DNA"/>
</dbReference>
<evidence type="ECO:0000256" key="1">
    <source>
        <dbReference type="SAM" id="Phobius"/>
    </source>
</evidence>
<accession>A0A517M0T4</accession>
<sequence length="588" mass="64477">MTAETNRFETLLAKLLAEPLSDRESKELDELMLGNPQRCKVYAQQIWFDTLLQANYQAEVSPADPDWQITLEQTSPVPAVVTSTRALAFVGGWRILCALAASILLLGAVFYPRMQTERIVIEGKGSGTQTPSLVPTQPTAVVAVLLDSEDAVWAQEPIEYGESLRAGDFVDIDAGLVRLIFNCGAGVVVEGPARLELRSEWEACLQRGKLAAVVPEGAKGFTVLTPNMRIIDLGTKFAAAVDESGHADIQVYEGEVEVHSRTPARGDKPLRLEAYAKSRFSQSSSVQPEIKVAGVDSMKPVSVPSLEQLLAARSGEYPPRQRSEMLAIASAVSPPAGAIRSDSSIPAGTLLGEDFFPEPAPAEGQHSTHRWILDARFARVVYMDEPLRWQSVDGGAYAIEIDGRDSAFPSIANRLQTELAEPLTEDFYFSFLGRYDGLDDDDFFSLWFDDTVGNSVSHGGRPNVGIRFGEYFGRITARHAGYYSQPQNDATFFMVGHLQKDAQGHFSSIRLWVNPASPKLGAPDASARFDEGNRLRSIPYLGIRMGLDTELQDKFLLDRLVCGETLAEVFPTETVNTPTRSEPAEESR</sequence>
<dbReference type="Gene3D" id="2.60.120.1440">
    <property type="match status" value="1"/>
</dbReference>
<keyword evidence="4" id="KW-1185">Reference proteome</keyword>
<dbReference type="GO" id="GO:0016989">
    <property type="term" value="F:sigma factor antagonist activity"/>
    <property type="evidence" value="ECO:0007669"/>
    <property type="project" value="TreeGrafter"/>
</dbReference>
<dbReference type="Proteomes" id="UP000319557">
    <property type="component" value="Chromosome"/>
</dbReference>
<evidence type="ECO:0000313" key="4">
    <source>
        <dbReference type="Proteomes" id="UP000319557"/>
    </source>
</evidence>
<dbReference type="OrthoDB" id="292867at2"/>
<feature type="transmembrane region" description="Helical" evidence="1">
    <location>
        <begin position="86"/>
        <end position="111"/>
    </location>
</feature>